<dbReference type="Proteomes" id="UP000504607">
    <property type="component" value="Chromosome 5"/>
</dbReference>
<feature type="repeat" description="PPR" evidence="3">
    <location>
        <begin position="344"/>
        <end position="378"/>
    </location>
</feature>
<dbReference type="OrthoDB" id="1882346at2759"/>
<dbReference type="InterPro" id="IPR046848">
    <property type="entry name" value="E_motif"/>
</dbReference>
<dbReference type="InterPro" id="IPR046960">
    <property type="entry name" value="PPR_At4g14850-like_plant"/>
</dbReference>
<evidence type="ECO:0000313" key="4">
    <source>
        <dbReference type="Proteomes" id="UP000504607"/>
    </source>
</evidence>
<dbReference type="RefSeq" id="XP_073114229.1">
    <property type="nucleotide sequence ID" value="XM_073258128.1"/>
</dbReference>
<dbReference type="GO" id="GO:0009451">
    <property type="term" value="P:RNA modification"/>
    <property type="evidence" value="ECO:0007669"/>
    <property type="project" value="InterPro"/>
</dbReference>
<dbReference type="GeneID" id="105045550"/>
<feature type="repeat" description="PPR" evidence="3">
    <location>
        <begin position="142"/>
        <end position="176"/>
    </location>
</feature>
<dbReference type="RefSeq" id="XP_073114232.1">
    <property type="nucleotide sequence ID" value="XM_073258131.1"/>
</dbReference>
<dbReference type="Pfam" id="PF13041">
    <property type="entry name" value="PPR_2"/>
    <property type="match status" value="3"/>
</dbReference>
<dbReference type="RefSeq" id="XP_073114231.1">
    <property type="nucleotide sequence ID" value="XM_073258130.1"/>
</dbReference>
<feature type="repeat" description="PPR" evidence="3">
    <location>
        <begin position="45"/>
        <end position="79"/>
    </location>
</feature>
<dbReference type="FunFam" id="1.25.40.10:FF:000090">
    <property type="entry name" value="Pentatricopeptide repeat-containing protein, chloroplastic"/>
    <property type="match status" value="1"/>
</dbReference>
<dbReference type="Gene3D" id="1.25.40.10">
    <property type="entry name" value="Tetratricopeptide repeat domain"/>
    <property type="match status" value="5"/>
</dbReference>
<evidence type="ECO:0000313" key="5">
    <source>
        <dbReference type="RefSeq" id="XP_029120516.1"/>
    </source>
</evidence>
<dbReference type="AlphaFoldDB" id="A0A8N4F773"/>
<dbReference type="FunFam" id="1.25.40.10:FF:000285">
    <property type="entry name" value="Pentatricopeptide repeat-containing protein, chloroplastic"/>
    <property type="match status" value="1"/>
</dbReference>
<dbReference type="Pfam" id="PF01535">
    <property type="entry name" value="PPR"/>
    <property type="match status" value="3"/>
</dbReference>
<sequence length="572" mass="63823">MRRTLSTSFSKSSLQNRADALLSGHARSSRADDALALVDATPHADARSWNAALSGLAKSRHPREVLTFFLRMTRSPTKPDDFTYATIIPCCHLAVGRQVHARIVKVCSNSDPFIGTNLVRMYADKGEMGDARKMFDGMPERDSVSWNVLVHCYSKFGAGDLCLQLFREMVREGIWLDEFTLAIVLNELTGRLRVLAGMQVHSLMVRRGFCYDRFACNALLNLYSKCGFVAWAVRLFNEMPEQDVVSWTAMMAGLLANDRERDAFEAFRSMRIAGVEPNSFTFGCFIGFCASITAFERGMQCHALLLKYGLELDVVVGSALVDMYSKCGEMNYALSLFQCLPEKDLVSWNGMICGFAQNGEASKALQLFDEMVRLHQPSVTPNHITFVGVLSACSHAGFVHEGCCFFNDMVHVYSIEPLPEHYACVVDLLGRAGLLEEAEAVILALPYEPDAVIWGALLGACRRCGNLVMAKCIAGRLSIVEPKDSFNYVLLANMHTASKEWDEALEVREVMSANGTQKLMGSSWIEIRGRVHSFVSGGYVHHPQLEIIFEWLQKLQLMMLEEGYQMDSTHAQ</sequence>
<dbReference type="Pfam" id="PF20431">
    <property type="entry name" value="E_motif"/>
    <property type="match status" value="1"/>
</dbReference>
<keyword evidence="4" id="KW-1185">Reference proteome</keyword>
<dbReference type="InterPro" id="IPR002885">
    <property type="entry name" value="PPR_rpt"/>
</dbReference>
<protein>
    <submittedName>
        <fullName evidence="5">Pentatricopeptide repeat-containing protein At2g13600-like</fullName>
    </submittedName>
</protein>
<dbReference type="PANTHER" id="PTHR47926">
    <property type="entry name" value="PENTATRICOPEPTIDE REPEAT-CONTAINING PROTEIN"/>
    <property type="match status" value="1"/>
</dbReference>
<dbReference type="SUPFAM" id="SSF48452">
    <property type="entry name" value="TPR-like"/>
    <property type="match status" value="1"/>
</dbReference>
<accession>A0A8N4F773</accession>
<reference evidence="5" key="1">
    <citation type="submission" date="2025-08" db="UniProtKB">
        <authorList>
            <consortium name="RefSeq"/>
        </authorList>
    </citation>
    <scope>IDENTIFICATION</scope>
</reference>
<comment type="similarity">
    <text evidence="2">Belongs to the PPR family. PCMP-E subfamily.</text>
</comment>
<keyword evidence="1" id="KW-0677">Repeat</keyword>
<dbReference type="GO" id="GO:0003723">
    <property type="term" value="F:RNA binding"/>
    <property type="evidence" value="ECO:0007669"/>
    <property type="project" value="InterPro"/>
</dbReference>
<evidence type="ECO:0000256" key="2">
    <source>
        <dbReference type="ARBA" id="ARBA00061659"/>
    </source>
</evidence>
<dbReference type="InterPro" id="IPR011990">
    <property type="entry name" value="TPR-like_helical_dom_sf"/>
</dbReference>
<dbReference type="PROSITE" id="PS51375">
    <property type="entry name" value="PPR"/>
    <property type="match status" value="5"/>
</dbReference>
<dbReference type="RefSeq" id="XP_029120516.1">
    <property type="nucleotide sequence ID" value="XM_029264683.1"/>
</dbReference>
<dbReference type="RefSeq" id="XP_073114230.1">
    <property type="nucleotide sequence ID" value="XM_073258129.1"/>
</dbReference>
<organism evidence="4 5">
    <name type="scientific">Elaeis guineensis var. tenera</name>
    <name type="common">Oil palm</name>
    <dbReference type="NCBI Taxonomy" id="51953"/>
    <lineage>
        <taxon>Eukaryota</taxon>
        <taxon>Viridiplantae</taxon>
        <taxon>Streptophyta</taxon>
        <taxon>Embryophyta</taxon>
        <taxon>Tracheophyta</taxon>
        <taxon>Spermatophyta</taxon>
        <taxon>Magnoliopsida</taxon>
        <taxon>Liliopsida</taxon>
        <taxon>Arecaceae</taxon>
        <taxon>Arecoideae</taxon>
        <taxon>Cocoseae</taxon>
        <taxon>Elaeidinae</taxon>
        <taxon>Elaeis</taxon>
    </lineage>
</organism>
<dbReference type="KEGG" id="egu:105045550"/>
<name>A0A8N4F773_ELAGV</name>
<dbReference type="FunFam" id="1.25.40.10:FF:000196">
    <property type="entry name" value="Pentatricopeptide repeat-containing protein At4g14850"/>
    <property type="match status" value="1"/>
</dbReference>
<feature type="repeat" description="PPR" evidence="3">
    <location>
        <begin position="243"/>
        <end position="277"/>
    </location>
</feature>
<dbReference type="PANTHER" id="PTHR47926:SF428">
    <property type="entry name" value="(WILD MALAYSIAN BANANA) HYPOTHETICAL PROTEIN"/>
    <property type="match status" value="1"/>
</dbReference>
<evidence type="ECO:0000256" key="3">
    <source>
        <dbReference type="PROSITE-ProRule" id="PRU00708"/>
    </source>
</evidence>
<dbReference type="NCBIfam" id="TIGR00756">
    <property type="entry name" value="PPR"/>
    <property type="match status" value="4"/>
</dbReference>
<feature type="repeat" description="PPR" evidence="3">
    <location>
        <begin position="212"/>
        <end position="242"/>
    </location>
</feature>
<gene>
    <name evidence="5" type="primary">LOC105045550</name>
</gene>
<proteinExistence type="inferred from homology"/>
<evidence type="ECO:0000256" key="1">
    <source>
        <dbReference type="ARBA" id="ARBA00022737"/>
    </source>
</evidence>
<dbReference type="RefSeq" id="XP_073114233.1">
    <property type="nucleotide sequence ID" value="XM_073258132.1"/>
</dbReference>